<dbReference type="GO" id="GO:0016301">
    <property type="term" value="F:kinase activity"/>
    <property type="evidence" value="ECO:0007669"/>
    <property type="project" value="UniProtKB-KW"/>
</dbReference>
<evidence type="ECO:0000313" key="2">
    <source>
        <dbReference type="Proteomes" id="UP001652660"/>
    </source>
</evidence>
<dbReference type="GeneID" id="140010577"/>
<keyword evidence="3" id="KW-0808">Transferase</keyword>
<proteinExistence type="predicted"/>
<keyword evidence="3" id="KW-0418">Kinase</keyword>
<dbReference type="Gene3D" id="1.10.510.10">
    <property type="entry name" value="Transferase(Phosphotransferase) domain 1"/>
    <property type="match status" value="1"/>
</dbReference>
<dbReference type="PROSITE" id="PS50011">
    <property type="entry name" value="PROTEIN_KINASE_DOM"/>
    <property type="match status" value="1"/>
</dbReference>
<dbReference type="Pfam" id="PF07714">
    <property type="entry name" value="PK_Tyr_Ser-Thr"/>
    <property type="match status" value="1"/>
</dbReference>
<organism evidence="2 3">
    <name type="scientific">Coffea arabica</name>
    <name type="common">Arabian coffee</name>
    <dbReference type="NCBI Taxonomy" id="13443"/>
    <lineage>
        <taxon>Eukaryota</taxon>
        <taxon>Viridiplantae</taxon>
        <taxon>Streptophyta</taxon>
        <taxon>Embryophyta</taxon>
        <taxon>Tracheophyta</taxon>
        <taxon>Spermatophyta</taxon>
        <taxon>Magnoliopsida</taxon>
        <taxon>eudicotyledons</taxon>
        <taxon>Gunneridae</taxon>
        <taxon>Pentapetalae</taxon>
        <taxon>asterids</taxon>
        <taxon>lamiids</taxon>
        <taxon>Gentianales</taxon>
        <taxon>Rubiaceae</taxon>
        <taxon>Ixoroideae</taxon>
        <taxon>Gardenieae complex</taxon>
        <taxon>Bertiereae - Coffeeae clade</taxon>
        <taxon>Coffeeae</taxon>
        <taxon>Coffea</taxon>
    </lineage>
</organism>
<gene>
    <name evidence="3" type="primary">LOC140010577</name>
</gene>
<dbReference type="RefSeq" id="XP_071913973.1">
    <property type="nucleotide sequence ID" value="XM_072057872.1"/>
</dbReference>
<dbReference type="Proteomes" id="UP001652660">
    <property type="component" value="Chromosome 7c"/>
</dbReference>
<evidence type="ECO:0000259" key="1">
    <source>
        <dbReference type="PROSITE" id="PS50011"/>
    </source>
</evidence>
<dbReference type="InterPro" id="IPR000719">
    <property type="entry name" value="Prot_kinase_dom"/>
</dbReference>
<keyword evidence="3" id="KW-0675">Receptor</keyword>
<dbReference type="PANTHER" id="PTHR48007:SF77">
    <property type="entry name" value="PROTEIN KINASE DOMAIN-CONTAINING PROTEIN"/>
    <property type="match status" value="1"/>
</dbReference>
<dbReference type="InterPro" id="IPR011009">
    <property type="entry name" value="Kinase-like_dom_sf"/>
</dbReference>
<name>A0ABM4V369_COFAR</name>
<dbReference type="SUPFAM" id="SSF56112">
    <property type="entry name" value="Protein kinase-like (PK-like)"/>
    <property type="match status" value="1"/>
</dbReference>
<dbReference type="PANTHER" id="PTHR48007">
    <property type="entry name" value="LEUCINE-RICH REPEAT RECEPTOR-LIKE PROTEIN KINASE PXC1"/>
    <property type="match status" value="1"/>
</dbReference>
<reference evidence="3" key="1">
    <citation type="submission" date="2025-08" db="UniProtKB">
        <authorList>
            <consortium name="RefSeq"/>
        </authorList>
    </citation>
    <scope>IDENTIFICATION</scope>
    <source>
        <tissue evidence="3">Leaves</tissue>
    </source>
</reference>
<feature type="domain" description="Protein kinase" evidence="1">
    <location>
        <begin position="1"/>
        <end position="162"/>
    </location>
</feature>
<keyword evidence="2" id="KW-1185">Reference proteome</keyword>
<protein>
    <submittedName>
        <fullName evidence="3">Probable inactive receptor kinase At5g16590</fullName>
    </submittedName>
</protein>
<accession>A0ABM4V369</accession>
<evidence type="ECO:0000313" key="3">
    <source>
        <dbReference type="RefSeq" id="XP_071913973.1"/>
    </source>
</evidence>
<sequence>MAAENRGSDIAALTWVIRCRIAYGTASGIEYVHSLGSSSSHGNIKSSNIFLKQYYDACVSEYCITRLVSPIPTSDLIGYKAPEVVDSRKVSQKADVYSFGVLLLELLTVFDPELLRHQNFEEQMVQLLNLAISCTSQHPDRRISMHEITVQIKNISGAPVSD</sequence>
<dbReference type="InterPro" id="IPR046959">
    <property type="entry name" value="PRK1-6/SRF4-like"/>
</dbReference>
<dbReference type="InterPro" id="IPR001245">
    <property type="entry name" value="Ser-Thr/Tyr_kinase_cat_dom"/>
</dbReference>